<evidence type="ECO:0000256" key="3">
    <source>
        <dbReference type="RuleBase" id="RU000363"/>
    </source>
</evidence>
<accession>A0A0C4DJC0</accession>
<reference evidence="6" key="1">
    <citation type="journal article" date="2012" name="Mol. Plant Microbe Interact.">
        <title>A highly conserved effector in Fusarium oxysporum is required for full virulence on Arabidopsis.</title>
        <authorList>
            <person name="Thatcher L.F."/>
            <person name="Gardiner D.M."/>
            <person name="Kazan K."/>
            <person name="Manners J."/>
        </authorList>
    </citation>
    <scope>NUCLEOTIDE SEQUENCE [LARGE SCALE GENOMIC DNA]</scope>
    <source>
        <strain evidence="6">Fo5176</strain>
    </source>
</reference>
<dbReference type="STRING" id="426428.A0A0C4DJC0"/>
<evidence type="ECO:0000313" key="5">
    <source>
        <dbReference type="EnsemblFungi" id="FOXG_17570P0"/>
    </source>
</evidence>
<gene>
    <name evidence="5" type="primary">28958318</name>
</gene>
<organism evidence="5 6">
    <name type="scientific">Fusarium oxysporum (strain Fo5176)</name>
    <name type="common">Fusarium vascular wilt</name>
    <dbReference type="NCBI Taxonomy" id="660025"/>
    <lineage>
        <taxon>Eukaryota</taxon>
        <taxon>Fungi</taxon>
        <taxon>Dikarya</taxon>
        <taxon>Ascomycota</taxon>
        <taxon>Pezizomycotina</taxon>
        <taxon>Sordariomycetes</taxon>
        <taxon>Hypocreomycetidae</taxon>
        <taxon>Hypocreales</taxon>
        <taxon>Nectriaceae</taxon>
        <taxon>Fusarium</taxon>
        <taxon>Fusarium oxysporum species complex</taxon>
    </lineage>
</organism>
<dbReference type="InterPro" id="IPR057326">
    <property type="entry name" value="KR_dom"/>
</dbReference>
<evidence type="ECO:0000259" key="4">
    <source>
        <dbReference type="SMART" id="SM00822"/>
    </source>
</evidence>
<dbReference type="PRINTS" id="PR00080">
    <property type="entry name" value="SDRFAMILY"/>
</dbReference>
<protein>
    <recommendedName>
        <fullName evidence="4">Ketoreductase domain-containing protein</fullName>
    </recommendedName>
</protein>
<dbReference type="CDD" id="cd05374">
    <property type="entry name" value="17beta-HSD-like_SDR_c"/>
    <property type="match status" value="1"/>
</dbReference>
<dbReference type="SUPFAM" id="SSF51735">
    <property type="entry name" value="NAD(P)-binding Rossmann-fold domains"/>
    <property type="match status" value="1"/>
</dbReference>
<dbReference type="Pfam" id="PF00106">
    <property type="entry name" value="adh_short"/>
    <property type="match status" value="1"/>
</dbReference>
<dbReference type="GO" id="GO:0016491">
    <property type="term" value="F:oxidoreductase activity"/>
    <property type="evidence" value="ECO:0007669"/>
    <property type="project" value="UniProtKB-KW"/>
</dbReference>
<evidence type="ECO:0000313" key="6">
    <source>
        <dbReference type="Proteomes" id="UP000002489"/>
    </source>
</evidence>
<dbReference type="SMART" id="SM00822">
    <property type="entry name" value="PKS_KR"/>
    <property type="match status" value="1"/>
</dbReference>
<dbReference type="EnsemblFungi" id="FOXG_17570T0">
    <property type="protein sequence ID" value="FOXG_17570P0"/>
    <property type="gene ID" value="FOXG_17570"/>
</dbReference>
<comment type="similarity">
    <text evidence="1 3">Belongs to the short-chain dehydrogenases/reductases (SDR) family.</text>
</comment>
<evidence type="ECO:0000256" key="2">
    <source>
        <dbReference type="ARBA" id="ARBA00023002"/>
    </source>
</evidence>
<dbReference type="InterPro" id="IPR002347">
    <property type="entry name" value="SDR_fam"/>
</dbReference>
<reference evidence="5" key="2">
    <citation type="submission" date="2025-08" db="UniProtKB">
        <authorList>
            <consortium name="EnsemblFungi"/>
        </authorList>
    </citation>
    <scope>IDENTIFICATION</scope>
    <source>
        <strain evidence="5">4287 / CBS 123668 / FGSC 9935 / NRRL 34936</strain>
    </source>
</reference>
<dbReference type="PRINTS" id="PR00081">
    <property type="entry name" value="GDHRDH"/>
</dbReference>
<dbReference type="PANTHER" id="PTHR43976:SF16">
    <property type="entry name" value="SHORT-CHAIN DEHYDROGENASE_REDUCTASE FAMILY PROTEIN"/>
    <property type="match status" value="1"/>
</dbReference>
<dbReference type="Gene3D" id="3.40.50.720">
    <property type="entry name" value="NAD(P)-binding Rossmann-like Domain"/>
    <property type="match status" value="1"/>
</dbReference>
<feature type="domain" description="Ketoreductase" evidence="4">
    <location>
        <begin position="2"/>
        <end position="188"/>
    </location>
</feature>
<sequence>MKTWLVTGSSRGLGLALVEAVLASGDCVVATARDPDQLFELEKQYGPNRIITASLDVTRLDDVSYTIQLAQKCFGGIDVVVNNAGYAETAPIEDMSEESFRKQIETNFFGVVNVTRAVIPLLRKQGSGHILQVSSVGGRVGSPGLGAYQSAKWAVGGFSTVLAKEVAPFGIKITVLEPGGMKTDWAGSSMGYPEISEGYQATVGAMREARARYASGWSEPTKIARAILYIAGVKDPPLRLLLGPDTVSHAEEASRSLASSDEKWRHVTNLTF</sequence>
<dbReference type="InterPro" id="IPR036291">
    <property type="entry name" value="NAD(P)-bd_dom_sf"/>
</dbReference>
<dbReference type="PANTHER" id="PTHR43976">
    <property type="entry name" value="SHORT CHAIN DEHYDROGENASE"/>
    <property type="match status" value="1"/>
</dbReference>
<dbReference type="AlphaFoldDB" id="A0A0C4DJC0"/>
<dbReference type="InterPro" id="IPR051911">
    <property type="entry name" value="SDR_oxidoreductase"/>
</dbReference>
<name>A0A0C4DJC0_FUSOF</name>
<evidence type="ECO:0000256" key="1">
    <source>
        <dbReference type="ARBA" id="ARBA00006484"/>
    </source>
</evidence>
<proteinExistence type="inferred from homology"/>
<dbReference type="Proteomes" id="UP000002489">
    <property type="component" value="Unassembled WGS sequence"/>
</dbReference>
<dbReference type="VEuPathDB" id="FungiDB:FOXG_17570"/>
<keyword evidence="2" id="KW-0560">Oxidoreductase</keyword>